<evidence type="ECO:0000313" key="3">
    <source>
        <dbReference type="Proteomes" id="UP001319060"/>
    </source>
</evidence>
<sequence>MPNEKEQKTSNELAEKNYEVSDYKSNSELAKGLATTHEQVSDTYMEGTVDGVIENVEGEDVPLKREHYESRKADPKGR</sequence>
<gene>
    <name evidence="2" type="ORF">JYA64_06620</name>
</gene>
<reference evidence="2 3" key="1">
    <citation type="submission" date="2021-01" db="EMBL/GenBank/DDBJ databases">
        <title>Genome Sequencing of Type Strains.</title>
        <authorList>
            <person name="Lemaire J.F."/>
            <person name="Inderbitzin P."/>
            <person name="Collins S.B."/>
            <person name="Wespe N."/>
            <person name="Knight-Connoni V."/>
        </authorList>
    </citation>
    <scope>NUCLEOTIDE SEQUENCE [LARGE SCALE GENOMIC DNA]</scope>
    <source>
        <strain evidence="2 3">DSM 14730</strain>
    </source>
</reference>
<name>A0ABS2ZCA8_9BACL</name>
<protein>
    <submittedName>
        <fullName evidence="2">YozQ family protein</fullName>
    </submittedName>
</protein>
<organism evidence="2 3">
    <name type="scientific">Fictibacillus barbaricus</name>
    <dbReference type="NCBI Taxonomy" id="182136"/>
    <lineage>
        <taxon>Bacteria</taxon>
        <taxon>Bacillati</taxon>
        <taxon>Bacillota</taxon>
        <taxon>Bacilli</taxon>
        <taxon>Bacillales</taxon>
        <taxon>Fictibacillaceae</taxon>
        <taxon>Fictibacillus</taxon>
    </lineage>
</organism>
<dbReference type="EMBL" id="JAFHKS010000042">
    <property type="protein sequence ID" value="MBN3544959.1"/>
    <property type="molecule type" value="Genomic_DNA"/>
</dbReference>
<dbReference type="InterPro" id="IPR025100">
    <property type="entry name" value="DUF4025"/>
</dbReference>
<feature type="region of interest" description="Disordered" evidence="1">
    <location>
        <begin position="58"/>
        <end position="78"/>
    </location>
</feature>
<dbReference type="RefSeq" id="WP_188403395.1">
    <property type="nucleotide sequence ID" value="NZ_BMCE01000002.1"/>
</dbReference>
<proteinExistence type="predicted"/>
<comment type="caution">
    <text evidence="2">The sequence shown here is derived from an EMBL/GenBank/DDBJ whole genome shotgun (WGS) entry which is preliminary data.</text>
</comment>
<evidence type="ECO:0000256" key="1">
    <source>
        <dbReference type="SAM" id="MobiDB-lite"/>
    </source>
</evidence>
<feature type="compositionally biased region" description="Basic and acidic residues" evidence="1">
    <location>
        <begin position="61"/>
        <end position="78"/>
    </location>
</feature>
<dbReference type="Proteomes" id="UP001319060">
    <property type="component" value="Unassembled WGS sequence"/>
</dbReference>
<evidence type="ECO:0000313" key="2">
    <source>
        <dbReference type="EMBL" id="MBN3544959.1"/>
    </source>
</evidence>
<accession>A0ABS2ZCA8</accession>
<keyword evidence="3" id="KW-1185">Reference proteome</keyword>
<dbReference type="Pfam" id="PF13217">
    <property type="entry name" value="DUF4025"/>
    <property type="match status" value="1"/>
</dbReference>